<dbReference type="EMBL" id="BAABKZ010000001">
    <property type="protein sequence ID" value="GAA5083522.1"/>
    <property type="molecule type" value="Genomic_DNA"/>
</dbReference>
<proteinExistence type="predicted"/>
<dbReference type="InterPro" id="IPR050179">
    <property type="entry name" value="Trans_hexapeptide_repeat"/>
</dbReference>
<dbReference type="CDD" id="cd03360">
    <property type="entry name" value="LbH_AT_putative"/>
    <property type="match status" value="1"/>
</dbReference>
<keyword evidence="1" id="KW-0808">Transferase</keyword>
<feature type="domain" description="PglD N-terminal" evidence="3">
    <location>
        <begin position="5"/>
        <end position="75"/>
    </location>
</feature>
<evidence type="ECO:0000313" key="4">
    <source>
        <dbReference type="EMBL" id="GAA5083522.1"/>
    </source>
</evidence>
<dbReference type="InterPro" id="IPR041561">
    <property type="entry name" value="PglD_N"/>
</dbReference>
<dbReference type="InterPro" id="IPR020019">
    <property type="entry name" value="AcTrfase_PglD-like"/>
</dbReference>
<dbReference type="NCBIfam" id="TIGR03570">
    <property type="entry name" value="NeuD_NnaD"/>
    <property type="match status" value="1"/>
</dbReference>
<dbReference type="Proteomes" id="UP001501407">
    <property type="component" value="Unassembled WGS sequence"/>
</dbReference>
<name>A0ABP9LV80_9MICO</name>
<dbReference type="RefSeq" id="WP_194414888.1">
    <property type="nucleotide sequence ID" value="NZ_BAABKZ010000001.1"/>
</dbReference>
<protein>
    <submittedName>
        <fullName evidence="4">Acetyltransferase</fullName>
    </submittedName>
</protein>
<dbReference type="InterPro" id="IPR018357">
    <property type="entry name" value="Hexapep_transf_CS"/>
</dbReference>
<dbReference type="PROSITE" id="PS00101">
    <property type="entry name" value="HEXAPEP_TRANSFERASES"/>
    <property type="match status" value="1"/>
</dbReference>
<gene>
    <name evidence="4" type="ORF">GCM10025760_00240</name>
</gene>
<keyword evidence="2" id="KW-0677">Repeat</keyword>
<comment type="caution">
    <text evidence="4">The sequence shown here is derived from an EMBL/GenBank/DDBJ whole genome shotgun (WGS) entry which is preliminary data.</text>
</comment>
<accession>A0ABP9LV80</accession>
<dbReference type="Pfam" id="PF17836">
    <property type="entry name" value="PglD_N"/>
    <property type="match status" value="1"/>
</dbReference>
<reference evidence="5" key="1">
    <citation type="journal article" date="2019" name="Int. J. Syst. Evol. Microbiol.">
        <title>The Global Catalogue of Microorganisms (GCM) 10K type strain sequencing project: providing services to taxonomists for standard genome sequencing and annotation.</title>
        <authorList>
            <consortium name="The Broad Institute Genomics Platform"/>
            <consortium name="The Broad Institute Genome Sequencing Center for Infectious Disease"/>
            <person name="Wu L."/>
            <person name="Ma J."/>
        </authorList>
    </citation>
    <scope>NUCLEOTIDE SEQUENCE [LARGE SCALE GENOMIC DNA]</scope>
    <source>
        <strain evidence="5">JCM 18959</strain>
    </source>
</reference>
<evidence type="ECO:0000256" key="1">
    <source>
        <dbReference type="ARBA" id="ARBA00022679"/>
    </source>
</evidence>
<evidence type="ECO:0000259" key="3">
    <source>
        <dbReference type="Pfam" id="PF17836"/>
    </source>
</evidence>
<dbReference type="SUPFAM" id="SSF51161">
    <property type="entry name" value="Trimeric LpxA-like enzymes"/>
    <property type="match status" value="1"/>
</dbReference>
<dbReference type="InterPro" id="IPR011004">
    <property type="entry name" value="Trimer_LpxA-like_sf"/>
</dbReference>
<dbReference type="PANTHER" id="PTHR43300:SF7">
    <property type="entry name" value="UDP-N-ACETYLBACILLOSAMINE N-ACETYLTRANSFERASE"/>
    <property type="match status" value="1"/>
</dbReference>
<organism evidence="4 5">
    <name type="scientific">Microbacterium yannicii</name>
    <dbReference type="NCBI Taxonomy" id="671622"/>
    <lineage>
        <taxon>Bacteria</taxon>
        <taxon>Bacillati</taxon>
        <taxon>Actinomycetota</taxon>
        <taxon>Actinomycetes</taxon>
        <taxon>Micrococcales</taxon>
        <taxon>Microbacteriaceae</taxon>
        <taxon>Microbacterium</taxon>
    </lineage>
</organism>
<dbReference type="Gene3D" id="3.40.50.20">
    <property type="match status" value="1"/>
</dbReference>
<dbReference type="PANTHER" id="PTHR43300">
    <property type="entry name" value="ACETYLTRANSFERASE"/>
    <property type="match status" value="1"/>
</dbReference>
<evidence type="ECO:0000256" key="2">
    <source>
        <dbReference type="ARBA" id="ARBA00022737"/>
    </source>
</evidence>
<sequence>MARGLLIVGASGLAREVLAAGITGVVGILDDNVGLHETEIAGIPVLGAVVDAVSRAESLLVCVGPSQSRRNIVRRFRKFGVAEERYATFVARSARIGRSSDIGHGSILLDNVVVTADAALGRHVVAMPNCTITHDDVLEDYVTLAAGVALGGSVRVGEAAYVGMNASVRQGLTIGSESTVGMGAVVLKDVPAEATWAGVPAKDIRADEGRR</sequence>
<keyword evidence="5" id="KW-1185">Reference proteome</keyword>
<evidence type="ECO:0000313" key="5">
    <source>
        <dbReference type="Proteomes" id="UP001501407"/>
    </source>
</evidence>
<dbReference type="Gene3D" id="2.160.10.10">
    <property type="entry name" value="Hexapeptide repeat proteins"/>
    <property type="match status" value="1"/>
</dbReference>